<dbReference type="PANTHER" id="PTHR32487:SF8">
    <property type="entry name" value="NAD-DEPENDENT EPIMERASE_DEHYDRATASE DOMAIN-CONTAINING PROTEIN"/>
    <property type="match status" value="1"/>
</dbReference>
<dbReference type="CDD" id="cd08948">
    <property type="entry name" value="5beta-POR_like_SDR_a"/>
    <property type="match status" value="1"/>
</dbReference>
<evidence type="ECO:0000259" key="1">
    <source>
        <dbReference type="Pfam" id="PF22917"/>
    </source>
</evidence>
<dbReference type="SUPFAM" id="SSF51735">
    <property type="entry name" value="NAD(P)-binding Rossmann-fold domains"/>
    <property type="match status" value="2"/>
</dbReference>
<dbReference type="InterPro" id="IPR036291">
    <property type="entry name" value="NAD(P)-bd_dom_sf"/>
</dbReference>
<keyword evidence="3" id="KW-1185">Reference proteome</keyword>
<evidence type="ECO:0000313" key="3">
    <source>
        <dbReference type="Proteomes" id="UP000224634"/>
    </source>
</evidence>
<dbReference type="PANTHER" id="PTHR32487">
    <property type="entry name" value="3-OXO-DELTA(4,5)-STEROID 5-BETA-REDUCTASE"/>
    <property type="match status" value="1"/>
</dbReference>
<dbReference type="Pfam" id="PF22917">
    <property type="entry name" value="PRISE"/>
    <property type="match status" value="1"/>
</dbReference>
<dbReference type="Gene3D" id="3.40.50.720">
    <property type="entry name" value="NAD(P)-binding Rossmann-like Domain"/>
    <property type="match status" value="1"/>
</dbReference>
<comment type="caution">
    <text evidence="2">The sequence shown here is derived from an EMBL/GenBank/DDBJ whole genome shotgun (WGS) entry which is preliminary data.</text>
</comment>
<dbReference type="OrthoDB" id="1731983at2759"/>
<name>A0A2B7YZ68_POLH7</name>
<dbReference type="InterPro" id="IPR055222">
    <property type="entry name" value="PRISE-like_Rossmann-fold"/>
</dbReference>
<accession>A0A2B7YZ68</accession>
<dbReference type="AlphaFoldDB" id="A0A2B7YZ68"/>
<dbReference type="EMBL" id="PDNA01000017">
    <property type="protein sequence ID" value="PGH26440.1"/>
    <property type="molecule type" value="Genomic_DNA"/>
</dbReference>
<gene>
    <name evidence="2" type="ORF">AJ80_01938</name>
</gene>
<organism evidence="2 3">
    <name type="scientific">Polytolypa hystricis (strain UAMH7299)</name>
    <dbReference type="NCBI Taxonomy" id="1447883"/>
    <lineage>
        <taxon>Eukaryota</taxon>
        <taxon>Fungi</taxon>
        <taxon>Dikarya</taxon>
        <taxon>Ascomycota</taxon>
        <taxon>Pezizomycotina</taxon>
        <taxon>Eurotiomycetes</taxon>
        <taxon>Eurotiomycetidae</taxon>
        <taxon>Onygenales</taxon>
        <taxon>Onygenales incertae sedis</taxon>
        <taxon>Polytolypa</taxon>
    </lineage>
</organism>
<feature type="domain" description="PRISE-like Rossmann-fold" evidence="1">
    <location>
        <begin position="7"/>
        <end position="396"/>
    </location>
</feature>
<evidence type="ECO:0000313" key="2">
    <source>
        <dbReference type="EMBL" id="PGH26440.1"/>
    </source>
</evidence>
<dbReference type="Proteomes" id="UP000224634">
    <property type="component" value="Unassembled WGS sequence"/>
</dbReference>
<protein>
    <recommendedName>
        <fullName evidence="1">PRISE-like Rossmann-fold domain-containing protein</fullName>
    </recommendedName>
</protein>
<sequence>MTGNKSALIFGASGVSGWAFVNEILNDYPKKGVWNKVYALTNRPLTQEDSEWPKDERLSIVSGIDLLQGSQDDLEAVMKEKIGGGISKITHVYYLAYKASNDAQKELEEALAMFKRAVTAIDTLSSALDFVVLQTGAKMYGCHLLENRPKDIMHLPLAESLPRVPPPHHDLLFYHPQLDWLTSFAANKSWNWCDTRPDIIIGFVPNQNFYSLGSVLGIYLSLFRAVEGKNAKCPFPGSGKSWVAKSLDSSSDMIARQTIHLSLTLPPTKKGEAFNVADAKHYESWSTKWPQLCAYFGLIGTGPSPPDTGSNYEVRKYIRKHINVWNELEKKHGLKTGHADSSKIYEGFEYFLLTQFDFDRQYDMTKMYLTGFEEERSVMQAWGGVFDRMRGAKLIP</sequence>
<dbReference type="STRING" id="1447883.A0A2B7YZ68"/>
<reference evidence="2 3" key="1">
    <citation type="submission" date="2017-10" db="EMBL/GenBank/DDBJ databases">
        <title>Comparative genomics in systemic dimorphic fungi from Ajellomycetaceae.</title>
        <authorList>
            <person name="Munoz J.F."/>
            <person name="Mcewen J.G."/>
            <person name="Clay O.K."/>
            <person name="Cuomo C.A."/>
        </authorList>
    </citation>
    <scope>NUCLEOTIDE SEQUENCE [LARGE SCALE GENOMIC DNA]</scope>
    <source>
        <strain evidence="2 3">UAMH7299</strain>
    </source>
</reference>
<proteinExistence type="predicted"/>